<name>F5XI30_MICPN</name>
<dbReference type="EMBL" id="AP012204">
    <property type="protein sequence ID" value="BAK35699.1"/>
    <property type="molecule type" value="Genomic_DNA"/>
</dbReference>
<dbReference type="AlphaFoldDB" id="F5XI30"/>
<gene>
    <name evidence="1" type="ordered locus">MLP_26850</name>
</gene>
<dbReference type="eggNOG" id="ENOG5031FB4">
    <property type="taxonomic scope" value="Bacteria"/>
</dbReference>
<dbReference type="HOGENOM" id="CLU_674076_0_0_11"/>
<dbReference type="Proteomes" id="UP000007947">
    <property type="component" value="Chromosome"/>
</dbReference>
<protein>
    <submittedName>
        <fullName evidence="1">Uncharacterized protein</fullName>
    </submittedName>
</protein>
<evidence type="ECO:0000313" key="1">
    <source>
        <dbReference type="EMBL" id="BAK35699.1"/>
    </source>
</evidence>
<organism evidence="1 2">
    <name type="scientific">Microlunatus phosphovorus (strain ATCC 700054 / DSM 10555 / JCM 9379 / NBRC 101784 / NCIMB 13414 / VKM Ac-1990 / NM-1)</name>
    <dbReference type="NCBI Taxonomy" id="1032480"/>
    <lineage>
        <taxon>Bacteria</taxon>
        <taxon>Bacillati</taxon>
        <taxon>Actinomycetota</taxon>
        <taxon>Actinomycetes</taxon>
        <taxon>Propionibacteriales</taxon>
        <taxon>Propionibacteriaceae</taxon>
        <taxon>Microlunatus</taxon>
    </lineage>
</organism>
<keyword evidence="2" id="KW-1185">Reference proteome</keyword>
<accession>F5XI30</accession>
<proteinExistence type="predicted"/>
<dbReference type="KEGG" id="mph:MLP_26850"/>
<sequence>MLTGSSKHDNAARCGVHGEDHIMVDKTTIGGNGTNGELRVNDAANQSMVNVAVGTNTRRNDAELKIGGQGGRNGLLRVARAKDDLSTTIGDNGMSLVGALSVYNSDRRNPLNINPFGDELKVLMGDTGVAAYLQLTDGSNGPGPIIEVSGKDNAIRTGQPGAKTNTLEIVGKSARISAGGEGTAGRLIANGGDEKARVTLNGADASVRVGGNGSNGTVSVLGADGQPLLELLGRANESVMGLGQKNRPARISLYNAQQRESIKLDAGAGDILLANADAAEMFDVDGPAEPGTVMVISASGTLVAGDRPYDTRVAGIVSGAGTFQPALVLDRRQTEHDRAPIALAGKVYCYADASSAPIQAGDLLTTSATPGHAMRVGESSRALGAVVGKALGSLESGTGLIPVLVGLQ</sequence>
<evidence type="ECO:0000313" key="2">
    <source>
        <dbReference type="Proteomes" id="UP000007947"/>
    </source>
</evidence>
<dbReference type="STRING" id="1032480.MLP_26850"/>
<reference evidence="1 2" key="1">
    <citation type="submission" date="2011-05" db="EMBL/GenBank/DDBJ databases">
        <title>Whole genome sequence of Microlunatus phosphovorus NM-1.</title>
        <authorList>
            <person name="Hosoyama A."/>
            <person name="Sasaki K."/>
            <person name="Harada T."/>
            <person name="Igarashi R."/>
            <person name="Kawakoshi A."/>
            <person name="Sasagawa M."/>
            <person name="Fukada J."/>
            <person name="Nakamura S."/>
            <person name="Katano Y."/>
            <person name="Hanada S."/>
            <person name="Kamagata Y."/>
            <person name="Nakamura N."/>
            <person name="Yamazaki S."/>
            <person name="Fujita N."/>
        </authorList>
    </citation>
    <scope>NUCLEOTIDE SEQUENCE [LARGE SCALE GENOMIC DNA]</scope>
    <source>
        <strain evidence="2">ATCC 700054 / DSM 10555 / JCM 9379 / NBRC 101784 / NCIMB 13414 / VKM Ac-1990 / NM-1</strain>
    </source>
</reference>